<proteinExistence type="predicted"/>
<reference evidence="1" key="1">
    <citation type="submission" date="2022-05" db="EMBL/GenBank/DDBJ databases">
        <authorList>
            <person name="Okamura Y."/>
        </authorList>
    </citation>
    <scope>NUCLEOTIDE SEQUENCE</scope>
</reference>
<evidence type="ECO:0000313" key="2">
    <source>
        <dbReference type="Proteomes" id="UP001152562"/>
    </source>
</evidence>
<dbReference type="Proteomes" id="UP001152562">
    <property type="component" value="Unassembled WGS sequence"/>
</dbReference>
<dbReference type="Pfam" id="PF16009">
    <property type="entry name" value="DUF4779"/>
    <property type="match status" value="1"/>
</dbReference>
<gene>
    <name evidence="1" type="ORF">PIBRA_LOCUS4743</name>
</gene>
<name>A0A9P0XAQ7_PIEBR</name>
<dbReference type="InterPro" id="IPR031959">
    <property type="entry name" value="DUF4779"/>
</dbReference>
<dbReference type="AlphaFoldDB" id="A0A9P0XAQ7"/>
<comment type="caution">
    <text evidence="1">The sequence shown here is derived from an EMBL/GenBank/DDBJ whole genome shotgun (WGS) entry which is preliminary data.</text>
</comment>
<evidence type="ECO:0000313" key="1">
    <source>
        <dbReference type="EMBL" id="CAH4027610.1"/>
    </source>
</evidence>
<protein>
    <submittedName>
        <fullName evidence="1">Uncharacterized protein</fullName>
    </submittedName>
</protein>
<accession>A0A9P0XAQ7</accession>
<dbReference type="EMBL" id="CALOZG010000005">
    <property type="protein sequence ID" value="CAH4027610.1"/>
    <property type="molecule type" value="Genomic_DNA"/>
</dbReference>
<organism evidence="1 2">
    <name type="scientific">Pieris brassicae</name>
    <name type="common">White butterfly</name>
    <name type="synonym">Large white butterfly</name>
    <dbReference type="NCBI Taxonomy" id="7116"/>
    <lineage>
        <taxon>Eukaryota</taxon>
        <taxon>Metazoa</taxon>
        <taxon>Ecdysozoa</taxon>
        <taxon>Arthropoda</taxon>
        <taxon>Hexapoda</taxon>
        <taxon>Insecta</taxon>
        <taxon>Pterygota</taxon>
        <taxon>Neoptera</taxon>
        <taxon>Endopterygota</taxon>
        <taxon>Lepidoptera</taxon>
        <taxon>Glossata</taxon>
        <taxon>Ditrysia</taxon>
        <taxon>Papilionoidea</taxon>
        <taxon>Pieridae</taxon>
        <taxon>Pierinae</taxon>
        <taxon>Pieris</taxon>
    </lineage>
</organism>
<sequence length="453" mass="52997">MYGHQVLTARRSRSYPLHTGYHYRRSNSEPRLASVFNSNDYSAILPRSKFQTSEYLTNCNDFKIKIDGSSKIYYDNDIGYEKAKVKCNVNSDILTLKPTLSYEENRRFNRNSDYHVDDDDVRTDTNMYDSWPYSYRNRYDYNLNYDPENEKAKDKRYVNDIIERIIPVHEDHQDDVHEKEREKEDVNPMYGNQAFFSHILEDYFDRTNEEDPLLFKGLNYNKGFDTVPYKDIYGSNKRFRRLKTYDTHKMPYVYNSIRDKVKYNDEDKLSEIGEEYHKIGDANDKSTKDAINESDKTAYNYDGQNYRGFKDFIDSFVNKFGTADHKKNVDFSINKTVDKGEKKKGFRRVYHKDEYQEDNEFYDNSNNKAVMTENGGSKLNNGGSEAILASQASAVLGDEANDINKLGNKVFAKSRHSESISAGRDGPNLGLQKFKQVAKSNAWQNNADYYDHL</sequence>
<keyword evidence="2" id="KW-1185">Reference proteome</keyword>